<dbReference type="InterPro" id="IPR017441">
    <property type="entry name" value="Protein_kinase_ATP_BS"/>
</dbReference>
<dbReference type="PRINTS" id="PR00452">
    <property type="entry name" value="SH3DOMAIN"/>
</dbReference>
<evidence type="ECO:0000256" key="4">
    <source>
        <dbReference type="ARBA" id="ARBA00022443"/>
    </source>
</evidence>
<dbReference type="GO" id="GO:0005737">
    <property type="term" value="C:cytoplasm"/>
    <property type="evidence" value="ECO:0000318"/>
    <property type="project" value="GO_Central"/>
</dbReference>
<dbReference type="PROSITE" id="PS50011">
    <property type="entry name" value="PROTEIN_KINASE_DOM"/>
    <property type="match status" value="1"/>
</dbReference>
<comment type="catalytic activity">
    <reaction evidence="9">
        <text>L-seryl-[protein] + ATP = O-phospho-L-seryl-[protein] + ADP + H(+)</text>
        <dbReference type="Rhea" id="RHEA:17989"/>
        <dbReference type="Rhea" id="RHEA-COMP:9863"/>
        <dbReference type="Rhea" id="RHEA-COMP:11604"/>
        <dbReference type="ChEBI" id="CHEBI:15378"/>
        <dbReference type="ChEBI" id="CHEBI:29999"/>
        <dbReference type="ChEBI" id="CHEBI:30616"/>
        <dbReference type="ChEBI" id="CHEBI:83421"/>
        <dbReference type="ChEBI" id="CHEBI:456216"/>
        <dbReference type="EC" id="2.7.11.25"/>
    </reaction>
</comment>
<reference evidence="15" key="3">
    <citation type="submission" date="2015-06" db="UniProtKB">
        <authorList>
            <consortium name="EnsemblMetazoa"/>
        </authorList>
    </citation>
    <scope>IDENTIFICATION</scope>
</reference>
<dbReference type="InterPro" id="IPR000719">
    <property type="entry name" value="Prot_kinase_dom"/>
</dbReference>
<keyword evidence="6 11" id="KW-0547">Nucleotide-binding</keyword>
<dbReference type="Pfam" id="PF07653">
    <property type="entry name" value="SH3_2"/>
    <property type="match status" value="1"/>
</dbReference>
<dbReference type="eggNOG" id="KOG0192">
    <property type="taxonomic scope" value="Eukaryota"/>
</dbReference>
<dbReference type="InParanoid" id="T1EF96"/>
<keyword evidence="16" id="KW-1185">Reference proteome</keyword>
<dbReference type="GO" id="GO:0004709">
    <property type="term" value="F:MAP kinase kinase kinase activity"/>
    <property type="evidence" value="ECO:0007669"/>
    <property type="project" value="UniProtKB-EC"/>
</dbReference>
<dbReference type="STRING" id="6412.T1EF96"/>
<keyword evidence="4 10" id="KW-0728">SH3 domain</keyword>
<dbReference type="SUPFAM" id="SSF50044">
    <property type="entry name" value="SH3-domain"/>
    <property type="match status" value="1"/>
</dbReference>
<dbReference type="InterPro" id="IPR001245">
    <property type="entry name" value="Ser-Thr/Tyr_kinase_cat_dom"/>
</dbReference>
<dbReference type="Proteomes" id="UP000015101">
    <property type="component" value="Unassembled WGS sequence"/>
</dbReference>
<dbReference type="InterPro" id="IPR001452">
    <property type="entry name" value="SH3_domain"/>
</dbReference>
<evidence type="ECO:0000256" key="1">
    <source>
        <dbReference type="ARBA" id="ARBA00001946"/>
    </source>
</evidence>
<proteinExistence type="inferred from homology"/>
<dbReference type="PROSITE" id="PS00108">
    <property type="entry name" value="PROTEIN_KINASE_ST"/>
    <property type="match status" value="1"/>
</dbReference>
<keyword evidence="7 11" id="KW-0067">ATP-binding</keyword>
<feature type="domain" description="Protein kinase" evidence="13">
    <location>
        <begin position="137"/>
        <end position="400"/>
    </location>
</feature>
<keyword evidence="5" id="KW-0808">Transferase</keyword>
<dbReference type="Gene3D" id="3.30.200.20">
    <property type="entry name" value="Phosphorylase Kinase, domain 1"/>
    <property type="match status" value="1"/>
</dbReference>
<feature type="domain" description="SH3" evidence="12">
    <location>
        <begin position="57"/>
        <end position="119"/>
    </location>
</feature>
<evidence type="ECO:0000256" key="7">
    <source>
        <dbReference type="ARBA" id="ARBA00022840"/>
    </source>
</evidence>
<comment type="cofactor">
    <cofactor evidence="1">
        <name>Mg(2+)</name>
        <dbReference type="ChEBI" id="CHEBI:18420"/>
    </cofactor>
</comment>
<comment type="catalytic activity">
    <reaction evidence="8">
        <text>L-threonyl-[protein] + ATP = O-phospho-L-threonyl-[protein] + ADP + H(+)</text>
        <dbReference type="Rhea" id="RHEA:46608"/>
        <dbReference type="Rhea" id="RHEA-COMP:11060"/>
        <dbReference type="Rhea" id="RHEA-COMP:11605"/>
        <dbReference type="ChEBI" id="CHEBI:15378"/>
        <dbReference type="ChEBI" id="CHEBI:30013"/>
        <dbReference type="ChEBI" id="CHEBI:30616"/>
        <dbReference type="ChEBI" id="CHEBI:61977"/>
        <dbReference type="ChEBI" id="CHEBI:456216"/>
        <dbReference type="EC" id="2.7.11.25"/>
    </reaction>
</comment>
<dbReference type="CTD" id="20195248"/>
<dbReference type="PANTHER" id="PTHR44329:SF293">
    <property type="entry name" value="MITOGEN-ACTIVATED PROTEIN KINASE KINASE KINASE"/>
    <property type="match status" value="1"/>
</dbReference>
<evidence type="ECO:0000256" key="2">
    <source>
        <dbReference type="ARBA" id="ARBA00006529"/>
    </source>
</evidence>
<dbReference type="EMBL" id="KB096365">
    <property type="protein sequence ID" value="ESO05209.1"/>
    <property type="molecule type" value="Genomic_DNA"/>
</dbReference>
<reference evidence="14 16" key="2">
    <citation type="journal article" date="2013" name="Nature">
        <title>Insights into bilaterian evolution from three spiralian genomes.</title>
        <authorList>
            <person name="Simakov O."/>
            <person name="Marletaz F."/>
            <person name="Cho S.J."/>
            <person name="Edsinger-Gonzales E."/>
            <person name="Havlak P."/>
            <person name="Hellsten U."/>
            <person name="Kuo D.H."/>
            <person name="Larsson T."/>
            <person name="Lv J."/>
            <person name="Arendt D."/>
            <person name="Savage R."/>
            <person name="Osoegawa K."/>
            <person name="de Jong P."/>
            <person name="Grimwood J."/>
            <person name="Chapman J.A."/>
            <person name="Shapiro H."/>
            <person name="Aerts A."/>
            <person name="Otillar R.P."/>
            <person name="Terry A.Y."/>
            <person name="Boore J.L."/>
            <person name="Grigoriev I.V."/>
            <person name="Lindberg D.R."/>
            <person name="Seaver E.C."/>
            <person name="Weisblat D.A."/>
            <person name="Putnam N.H."/>
            <person name="Rokhsar D.S."/>
        </authorList>
    </citation>
    <scope>NUCLEOTIDE SEQUENCE</scope>
</reference>
<dbReference type="SMART" id="SM00326">
    <property type="entry name" value="SH3"/>
    <property type="match status" value="1"/>
</dbReference>
<dbReference type="OrthoDB" id="339325at2759"/>
<dbReference type="Pfam" id="PF07714">
    <property type="entry name" value="PK_Tyr_Ser-Thr"/>
    <property type="match status" value="1"/>
</dbReference>
<dbReference type="GO" id="GO:0005524">
    <property type="term" value="F:ATP binding"/>
    <property type="evidence" value="ECO:0007669"/>
    <property type="project" value="UniProtKB-UniRule"/>
</dbReference>
<dbReference type="GO" id="GO:0007165">
    <property type="term" value="P:signal transduction"/>
    <property type="evidence" value="ECO:0000318"/>
    <property type="project" value="GO_Central"/>
</dbReference>
<dbReference type="PROSITE" id="PS50002">
    <property type="entry name" value="SH3"/>
    <property type="match status" value="1"/>
</dbReference>
<dbReference type="AlphaFoldDB" id="T1EF96"/>
<evidence type="ECO:0000313" key="15">
    <source>
        <dbReference type="EnsemblMetazoa" id="HelroP111211"/>
    </source>
</evidence>
<evidence type="ECO:0000256" key="3">
    <source>
        <dbReference type="ARBA" id="ARBA00012406"/>
    </source>
</evidence>
<dbReference type="EMBL" id="AMQM01003891">
    <property type="status" value="NOT_ANNOTATED_CDS"/>
    <property type="molecule type" value="Genomic_DNA"/>
</dbReference>
<dbReference type="SMART" id="SM00220">
    <property type="entry name" value="S_TKc"/>
    <property type="match status" value="1"/>
</dbReference>
<dbReference type="PRINTS" id="PR00109">
    <property type="entry name" value="TYRKINASE"/>
</dbReference>
<dbReference type="InterPro" id="IPR051681">
    <property type="entry name" value="Ser/Thr_Kinases-Pseudokinases"/>
</dbReference>
<evidence type="ECO:0000313" key="16">
    <source>
        <dbReference type="Proteomes" id="UP000015101"/>
    </source>
</evidence>
<comment type="similarity">
    <text evidence="2">Belongs to the protein kinase superfamily. STE Ser/Thr protein kinase family. MAP kinase kinase kinase subfamily.</text>
</comment>
<sequence>MNFLKDGGVYEISSAKQSQTNSIIKNYQSKVSEYKFSKQSKKKISGRKNSLQSPFAQQNERYIALFDYGGYGENELKLRKNDEVEIISRDESIRTNWWEGRIGEKTGWFPKMYVSRRVGKSSAYRKATPRQLNLNEIVMNETIGQGGFAKVYKGTWMNQEVAVKEFRDNQTENSIKHEARMFWLLRHPNIISLLGVCNKPPNYFLVMDYAKGGPLSKILRDNMLPPKIIVDWATQIAKGMKYLHSDAPLSIIHRDLKSTNILIYETIENGSLENKTLKITDFGLSRPACQTTLLTAAAGTFEWMAPEVFRDHKISKFSDVWSYGVVLWELLTSQVPYKDFNQWQIIVGVGKGSLKLYIPDSCPQDFKQLLQDCWQTNSKMRPTFEYMLNELEKIRDSSFIHQEESYKLLQTEWINEIGREMESRRSQSSRDVDTKEKSIELFLENVFEGIKQEYKELQLRELELFEKQIYVTVKQMNISRVRNKKKIFSWMRRRPKNISLPTGFRHQLHTVVEEIHPNSPGFSDKLNLTVQRFRLQTDNLEACSSSHTNEIANLEPKKTIENALRSVFNVVILVPLGRNENVGITKWKRTSILPPNNNGKIASRPLDLSLKQETSQSMEPESFKYKTFTSPPSSNKPFHVEIKQNATKSIVLVRGNNPIIDTDSSSVFSNRNNSISARASILSSQMSRSLSSITNVSNGSPATHVDKYGSITSIKHIQQHQEKIVNRESLQNLSANRVAELRNFFTHVFTSPF</sequence>
<dbReference type="GO" id="GO:0004672">
    <property type="term" value="F:protein kinase activity"/>
    <property type="evidence" value="ECO:0000318"/>
    <property type="project" value="GO_Central"/>
</dbReference>
<reference evidence="16" key="1">
    <citation type="submission" date="2012-12" db="EMBL/GenBank/DDBJ databases">
        <authorList>
            <person name="Hellsten U."/>
            <person name="Grimwood J."/>
            <person name="Chapman J.A."/>
            <person name="Shapiro H."/>
            <person name="Aerts A."/>
            <person name="Otillar R.P."/>
            <person name="Terry A.Y."/>
            <person name="Boore J.L."/>
            <person name="Simakov O."/>
            <person name="Marletaz F."/>
            <person name="Cho S.-J."/>
            <person name="Edsinger-Gonzales E."/>
            <person name="Havlak P."/>
            <person name="Kuo D.-H."/>
            <person name="Larsson T."/>
            <person name="Lv J."/>
            <person name="Arendt D."/>
            <person name="Savage R."/>
            <person name="Osoegawa K."/>
            <person name="de Jong P."/>
            <person name="Lindberg D.R."/>
            <person name="Seaver E.C."/>
            <person name="Weisblat D.A."/>
            <person name="Putnam N.H."/>
            <person name="Grigoriev I.V."/>
            <person name="Rokhsar D.S."/>
        </authorList>
    </citation>
    <scope>NUCLEOTIDE SEQUENCE</scope>
</reference>
<evidence type="ECO:0000259" key="13">
    <source>
        <dbReference type="PROSITE" id="PS50011"/>
    </source>
</evidence>
<dbReference type="Gene3D" id="2.30.30.40">
    <property type="entry name" value="SH3 Domains"/>
    <property type="match status" value="1"/>
</dbReference>
<evidence type="ECO:0000313" key="14">
    <source>
        <dbReference type="EMBL" id="ESO05209.1"/>
    </source>
</evidence>
<accession>T1EF96</accession>
<protein>
    <recommendedName>
        <fullName evidence="3">mitogen-activated protein kinase kinase kinase</fullName>
        <ecNumber evidence="3">2.7.11.25</ecNumber>
    </recommendedName>
</protein>
<dbReference type="EnsemblMetazoa" id="HelroT111211">
    <property type="protein sequence ID" value="HelroP111211"/>
    <property type="gene ID" value="HelroG111211"/>
</dbReference>
<dbReference type="EC" id="2.7.11.25" evidence="3"/>
<dbReference type="Gene3D" id="1.10.510.10">
    <property type="entry name" value="Transferase(Phosphotransferase) domain 1"/>
    <property type="match status" value="1"/>
</dbReference>
<keyword evidence="5" id="KW-0418">Kinase</keyword>
<dbReference type="InterPro" id="IPR008271">
    <property type="entry name" value="Ser/Thr_kinase_AS"/>
</dbReference>
<dbReference type="GeneID" id="20195248"/>
<name>T1EF96_HELRO</name>
<evidence type="ECO:0000256" key="9">
    <source>
        <dbReference type="ARBA" id="ARBA00048329"/>
    </source>
</evidence>
<evidence type="ECO:0000256" key="10">
    <source>
        <dbReference type="PROSITE-ProRule" id="PRU00192"/>
    </source>
</evidence>
<dbReference type="PROSITE" id="PS00107">
    <property type="entry name" value="PROTEIN_KINASE_ATP"/>
    <property type="match status" value="1"/>
</dbReference>
<organism evidence="15 16">
    <name type="scientific">Helobdella robusta</name>
    <name type="common">Californian leech</name>
    <dbReference type="NCBI Taxonomy" id="6412"/>
    <lineage>
        <taxon>Eukaryota</taxon>
        <taxon>Metazoa</taxon>
        <taxon>Spiralia</taxon>
        <taxon>Lophotrochozoa</taxon>
        <taxon>Annelida</taxon>
        <taxon>Clitellata</taxon>
        <taxon>Hirudinea</taxon>
        <taxon>Rhynchobdellida</taxon>
        <taxon>Glossiphoniidae</taxon>
        <taxon>Helobdella</taxon>
    </lineage>
</organism>
<dbReference type="KEGG" id="hro:HELRODRAFT_111211"/>
<dbReference type="InterPro" id="IPR011009">
    <property type="entry name" value="Kinase-like_dom_sf"/>
</dbReference>
<evidence type="ECO:0000256" key="11">
    <source>
        <dbReference type="PROSITE-ProRule" id="PRU10141"/>
    </source>
</evidence>
<evidence type="ECO:0000259" key="12">
    <source>
        <dbReference type="PROSITE" id="PS50002"/>
    </source>
</evidence>
<feature type="binding site" evidence="11">
    <location>
        <position position="164"/>
    </location>
    <ligand>
        <name>ATP</name>
        <dbReference type="ChEBI" id="CHEBI:30616"/>
    </ligand>
</feature>
<evidence type="ECO:0000256" key="6">
    <source>
        <dbReference type="ARBA" id="ARBA00022741"/>
    </source>
</evidence>
<evidence type="ECO:0000256" key="5">
    <source>
        <dbReference type="ARBA" id="ARBA00022527"/>
    </source>
</evidence>
<dbReference type="InterPro" id="IPR036028">
    <property type="entry name" value="SH3-like_dom_sf"/>
</dbReference>
<keyword evidence="5" id="KW-0723">Serine/threonine-protein kinase</keyword>
<gene>
    <name evidence="15" type="primary">20195248</name>
    <name evidence="14" type="ORF">HELRODRAFT_111211</name>
</gene>
<dbReference type="SUPFAM" id="SSF56112">
    <property type="entry name" value="Protein kinase-like (PK-like)"/>
    <property type="match status" value="1"/>
</dbReference>
<dbReference type="HOGENOM" id="CLU_369743_0_0_1"/>
<dbReference type="PANTHER" id="PTHR44329">
    <property type="entry name" value="SERINE/THREONINE-PROTEIN KINASE TNNI3K-RELATED"/>
    <property type="match status" value="1"/>
</dbReference>
<evidence type="ECO:0000256" key="8">
    <source>
        <dbReference type="ARBA" id="ARBA00047559"/>
    </source>
</evidence>
<dbReference type="RefSeq" id="XP_009016524.1">
    <property type="nucleotide sequence ID" value="XM_009018276.1"/>
</dbReference>